<dbReference type="Proteomes" id="UP000004324">
    <property type="component" value="Unassembled WGS sequence"/>
</dbReference>
<proteinExistence type="predicted"/>
<keyword evidence="2" id="KW-1185">Reference proteome</keyword>
<dbReference type="AlphaFoldDB" id="I9LG79"/>
<gene>
    <name evidence="1" type="ORF">FB4_2682</name>
</gene>
<reference evidence="1 2" key="1">
    <citation type="journal article" date="2012" name="J. Bacteriol.">
        <title>Draft Genome Sequences for Two Metal-Reducing Pelosinus fermentans Strains Isolated from a Cr(VI)-Contaminated Site and for Type Strain R7.</title>
        <authorList>
            <person name="Brown S.D."/>
            <person name="Podar M."/>
            <person name="Klingeman D.M."/>
            <person name="Johnson C.M."/>
            <person name="Yang Z.K."/>
            <person name="Utturkar S.M."/>
            <person name="Land M.L."/>
            <person name="Mosher J.J."/>
            <person name="Hurt R.A.Jr."/>
            <person name="Phelps T.J."/>
            <person name="Palumbo A.V."/>
            <person name="Arkin A.P."/>
            <person name="Hazen T.C."/>
            <person name="Elias D.A."/>
        </authorList>
    </citation>
    <scope>NUCLEOTIDE SEQUENCE [LARGE SCALE GENOMIC DNA]</scope>
    <source>
        <strain evidence="1 2">B4</strain>
    </source>
</reference>
<evidence type="ECO:0000313" key="2">
    <source>
        <dbReference type="Proteomes" id="UP000004324"/>
    </source>
</evidence>
<name>I9LG79_9FIRM</name>
<protein>
    <submittedName>
        <fullName evidence="1">Uncharacterized protein</fullName>
    </submittedName>
</protein>
<comment type="caution">
    <text evidence="1">The sequence shown here is derived from an EMBL/GenBank/DDBJ whole genome shotgun (WGS) entry which is preliminary data.</text>
</comment>
<evidence type="ECO:0000313" key="1">
    <source>
        <dbReference type="EMBL" id="EIW19499.1"/>
    </source>
</evidence>
<dbReference type="EMBL" id="AKVJ01000017">
    <property type="protein sequence ID" value="EIW19499.1"/>
    <property type="molecule type" value="Genomic_DNA"/>
</dbReference>
<dbReference type="RefSeq" id="WP_007932329.1">
    <property type="nucleotide sequence ID" value="NZ_AKVJ01000017.1"/>
</dbReference>
<dbReference type="PATRIC" id="fig|1149862.3.peg.1231"/>
<sequence>MKGYERLQTIIGREINGDELYMVATIFKTSMDFFCQEESIKPWIVEPEPFDFQIKTVDYKYFELFAAMWDKGVNSYDKLSKAIDVIFEQALDSKMAIDIINKTIVDETSQPELPYNPFTQLLKLKDKPNNIVMQEIFHMNTDKQAELDDLLYSLDLMYRQSQQIEDGYAIHLSRFKLIREAVEGFYAKGFQDADTLEMKLIV</sequence>
<organism evidence="1 2">
    <name type="scientific">Pelosinus fermentans B4</name>
    <dbReference type="NCBI Taxonomy" id="1149862"/>
    <lineage>
        <taxon>Bacteria</taxon>
        <taxon>Bacillati</taxon>
        <taxon>Bacillota</taxon>
        <taxon>Negativicutes</taxon>
        <taxon>Selenomonadales</taxon>
        <taxon>Sporomusaceae</taxon>
        <taxon>Pelosinus</taxon>
    </lineage>
</organism>
<dbReference type="OrthoDB" id="9996631at2"/>
<accession>I9LG79</accession>